<dbReference type="InterPro" id="IPR005804">
    <property type="entry name" value="FA_desaturase_dom"/>
</dbReference>
<feature type="domain" description="Fatty acid desaturase" evidence="13">
    <location>
        <begin position="95"/>
        <end position="308"/>
    </location>
</feature>
<keyword evidence="15" id="KW-1185">Reference proteome</keyword>
<keyword evidence="6" id="KW-0479">Metal-binding</keyword>
<evidence type="ECO:0000256" key="4">
    <source>
        <dbReference type="ARBA" id="ARBA00022519"/>
    </source>
</evidence>
<sequence>MSSRAPWWRFWAVYVLAGAELWAIWRGLAWFLPFIGFVLVPLLDFPETRLDGHYPDELMFRLPLILWLPSQLVIISLTNWRLAALSRSVSLLSTLGWTLSMGMILALGINVAHELNHKTPLSYRVLARCLLIMSGYGPYAIEHNRGHHKAVGLAEDPATARPGESFYRFFPRALCGVWGAFSKWPEVRRRLFLDTGAYLVLLQVFASGYAALRPIDAVATTQGRVSAYFFGLFVNVLASALSVIQVELVNYTEHYGLCRTSSEEPITAALSWNNHHWLSGCMLFKLEYHSDHHLHAARWYPKLHNRLEEWPQHPAGLPAMMLLALLPPLWRRVMDPLAERYRPLNRNASPTVPSPDL</sequence>
<evidence type="ECO:0000256" key="8">
    <source>
        <dbReference type="ARBA" id="ARBA00023002"/>
    </source>
</evidence>
<evidence type="ECO:0000259" key="13">
    <source>
        <dbReference type="Pfam" id="PF00487"/>
    </source>
</evidence>
<dbReference type="GO" id="GO:0005886">
    <property type="term" value="C:plasma membrane"/>
    <property type="evidence" value="ECO:0007669"/>
    <property type="project" value="UniProtKB-SubCell"/>
</dbReference>
<evidence type="ECO:0000256" key="11">
    <source>
        <dbReference type="ARBA" id="ARBA00023136"/>
    </source>
</evidence>
<dbReference type="GO" id="GO:0006629">
    <property type="term" value="P:lipid metabolic process"/>
    <property type="evidence" value="ECO:0007669"/>
    <property type="project" value="InterPro"/>
</dbReference>
<feature type="transmembrane region" description="Helical" evidence="12">
    <location>
        <begin position="191"/>
        <end position="212"/>
    </location>
</feature>
<gene>
    <name evidence="14" type="ORF">F1559_004670</name>
</gene>
<comment type="subcellular location">
    <subcellularLocation>
        <location evidence="1">Cell inner membrane</location>
        <topology evidence="1">Multi-pass membrane protein</topology>
    </subcellularLocation>
</comment>
<evidence type="ECO:0000256" key="2">
    <source>
        <dbReference type="ARBA" id="ARBA00010823"/>
    </source>
</evidence>
<name>A0A7J7IN58_9RHOD</name>
<protein>
    <recommendedName>
        <fullName evidence="13">Fatty acid desaturase domain-containing protein</fullName>
    </recommendedName>
</protein>
<dbReference type="PANTHER" id="PTHR38674:SF1">
    <property type="entry name" value="ALKANE 1-MONOOXYGENASE 1"/>
    <property type="match status" value="1"/>
</dbReference>
<dbReference type="InterPro" id="IPR033885">
    <property type="entry name" value="AlkB/XylM"/>
</dbReference>
<evidence type="ECO:0000256" key="6">
    <source>
        <dbReference type="ARBA" id="ARBA00022723"/>
    </source>
</evidence>
<dbReference type="GO" id="GO:0046872">
    <property type="term" value="F:metal ion binding"/>
    <property type="evidence" value="ECO:0007669"/>
    <property type="project" value="UniProtKB-KW"/>
</dbReference>
<dbReference type="EMBL" id="VWRR01000005">
    <property type="protein sequence ID" value="KAF6003987.1"/>
    <property type="molecule type" value="Genomic_DNA"/>
</dbReference>
<evidence type="ECO:0000256" key="12">
    <source>
        <dbReference type="SAM" id="Phobius"/>
    </source>
</evidence>
<proteinExistence type="inferred from homology"/>
<evidence type="ECO:0000313" key="14">
    <source>
        <dbReference type="EMBL" id="KAF6003987.1"/>
    </source>
</evidence>
<reference evidence="14 15" key="1">
    <citation type="journal article" date="2020" name="J. Phycol.">
        <title>Comparative genome analysis reveals Cyanidiococcus gen. nov., a new extremophilic red algal genus sister to Cyanidioschyzon (Cyanidioschyzonaceae, Rhodophyta).</title>
        <authorList>
            <person name="Liu S.-L."/>
            <person name="Chiang Y.-R."/>
            <person name="Yoon H.S."/>
            <person name="Fu H.-Y."/>
        </authorList>
    </citation>
    <scope>NUCLEOTIDE SEQUENCE [LARGE SCALE GENOMIC DNA]</scope>
    <source>
        <strain evidence="14 15">THAL066</strain>
    </source>
</reference>
<dbReference type="GO" id="GO:0004497">
    <property type="term" value="F:monooxygenase activity"/>
    <property type="evidence" value="ECO:0007669"/>
    <property type="project" value="UniProtKB-KW"/>
</dbReference>
<dbReference type="Proteomes" id="UP000530660">
    <property type="component" value="Unassembled WGS sequence"/>
</dbReference>
<keyword evidence="7 12" id="KW-1133">Transmembrane helix</keyword>
<keyword evidence="9" id="KW-0408">Iron</keyword>
<evidence type="ECO:0000256" key="9">
    <source>
        <dbReference type="ARBA" id="ARBA00023004"/>
    </source>
</evidence>
<organism evidence="14 15">
    <name type="scientific">Cyanidiococcus yangmingshanensis</name>
    <dbReference type="NCBI Taxonomy" id="2690220"/>
    <lineage>
        <taxon>Eukaryota</taxon>
        <taxon>Rhodophyta</taxon>
        <taxon>Bangiophyceae</taxon>
        <taxon>Cyanidiales</taxon>
        <taxon>Cyanidiaceae</taxon>
        <taxon>Cyanidiococcus</taxon>
    </lineage>
</organism>
<comment type="caution">
    <text evidence="14">The sequence shown here is derived from an EMBL/GenBank/DDBJ whole genome shotgun (WGS) entry which is preliminary data.</text>
</comment>
<dbReference type="Pfam" id="PF00487">
    <property type="entry name" value="FA_desaturase"/>
    <property type="match status" value="1"/>
</dbReference>
<keyword evidence="11 12" id="KW-0472">Membrane</keyword>
<evidence type="ECO:0000256" key="1">
    <source>
        <dbReference type="ARBA" id="ARBA00004429"/>
    </source>
</evidence>
<keyword evidence="5 12" id="KW-0812">Transmembrane</keyword>
<keyword evidence="3" id="KW-1003">Cell membrane</keyword>
<evidence type="ECO:0000256" key="3">
    <source>
        <dbReference type="ARBA" id="ARBA00022475"/>
    </source>
</evidence>
<feature type="transmembrane region" description="Helical" evidence="12">
    <location>
        <begin position="12"/>
        <end position="38"/>
    </location>
</feature>
<evidence type="ECO:0000256" key="5">
    <source>
        <dbReference type="ARBA" id="ARBA00022692"/>
    </source>
</evidence>
<keyword evidence="10" id="KW-0503">Monooxygenase</keyword>
<evidence type="ECO:0000256" key="7">
    <source>
        <dbReference type="ARBA" id="ARBA00022989"/>
    </source>
</evidence>
<evidence type="ECO:0000313" key="15">
    <source>
        <dbReference type="Proteomes" id="UP000530660"/>
    </source>
</evidence>
<feature type="transmembrane region" description="Helical" evidence="12">
    <location>
        <begin position="58"/>
        <end position="77"/>
    </location>
</feature>
<feature type="transmembrane region" description="Helical" evidence="12">
    <location>
        <begin position="227"/>
        <end position="249"/>
    </location>
</feature>
<feature type="transmembrane region" description="Helical" evidence="12">
    <location>
        <begin position="121"/>
        <end position="141"/>
    </location>
</feature>
<evidence type="ECO:0000256" key="10">
    <source>
        <dbReference type="ARBA" id="ARBA00023033"/>
    </source>
</evidence>
<feature type="transmembrane region" description="Helical" evidence="12">
    <location>
        <begin position="89"/>
        <end position="109"/>
    </location>
</feature>
<dbReference type="AlphaFoldDB" id="A0A7J7IN58"/>
<dbReference type="OrthoDB" id="507375at2759"/>
<accession>A0A7J7IN58</accession>
<keyword evidence="4" id="KW-0997">Cell inner membrane</keyword>
<comment type="similarity">
    <text evidence="2">Belongs to the fatty acid desaturase type 1 family. AlkB subfamily.</text>
</comment>
<dbReference type="PANTHER" id="PTHR38674">
    <property type="entry name" value="ALKANE 1-MONOOXYGENASE 1"/>
    <property type="match status" value="1"/>
</dbReference>
<keyword evidence="8" id="KW-0560">Oxidoreductase</keyword>